<comment type="caution">
    <text evidence="1">The sequence shown here is derived from an EMBL/GenBank/DDBJ whole genome shotgun (WGS) entry which is preliminary data.</text>
</comment>
<keyword evidence="2" id="KW-1185">Reference proteome</keyword>
<evidence type="ECO:0008006" key="3">
    <source>
        <dbReference type="Google" id="ProtNLM"/>
    </source>
</evidence>
<proteinExistence type="predicted"/>
<organism evidence="1 2">
    <name type="scientific">Polluticaenibacter yanchengensis</name>
    <dbReference type="NCBI Taxonomy" id="3014562"/>
    <lineage>
        <taxon>Bacteria</taxon>
        <taxon>Pseudomonadati</taxon>
        <taxon>Bacteroidota</taxon>
        <taxon>Chitinophagia</taxon>
        <taxon>Chitinophagales</taxon>
        <taxon>Chitinophagaceae</taxon>
        <taxon>Polluticaenibacter</taxon>
    </lineage>
</organism>
<dbReference type="InterPro" id="IPR009100">
    <property type="entry name" value="AcylCoA_DH/oxidase_NM_dom_sf"/>
</dbReference>
<accession>A0ABT4UN78</accession>
<dbReference type="Proteomes" id="UP001210231">
    <property type="component" value="Unassembled WGS sequence"/>
</dbReference>
<dbReference type="Gene3D" id="1.10.540.10">
    <property type="entry name" value="Acyl-CoA dehydrogenase/oxidase, N-terminal domain"/>
    <property type="match status" value="1"/>
</dbReference>
<dbReference type="InterPro" id="IPR046373">
    <property type="entry name" value="Acyl-CoA_Oxase/DH_mid-dom_sf"/>
</dbReference>
<dbReference type="InterPro" id="IPR037069">
    <property type="entry name" value="AcylCoA_DH/ox_N_sf"/>
</dbReference>
<dbReference type="Gene3D" id="2.40.110.10">
    <property type="entry name" value="Butyryl-CoA Dehydrogenase, subunit A, domain 2"/>
    <property type="match status" value="1"/>
</dbReference>
<sequence length="342" mass="38923">MWRNDMINNDQSILKYIESNNFWNIWVRKEQGGRECTLPVGLKILENLAYQNGSLGWLVTLVSGANYFLGFIDPRLVKEITAVPGFCLGGSGKVADKAVKTDNGYLISGEWQYATGAPFLTHFTLNAKVYDHDGAPVLNSDGTPLYKSFVVSSDFVEMIDSWNAMGMEKTFTKNYRLSNVFVPGYAAFEISPQKINSGYLIHRFAFNSFAAFTLAINYIGMFRRFLVEINKIVSAKTANQKWNEMYGDDFTTYYIDVRSKFTILANSFQEITDRFWQYVEADIDVQPLEKEVYDLGKHITRLISHHLNPLSRYGGLSAAQKDAPVNIVYRDLTTALQHTFFL</sequence>
<name>A0ABT4UN78_9BACT</name>
<dbReference type="RefSeq" id="WP_407032585.1">
    <property type="nucleotide sequence ID" value="NZ_JAQGEF010000026.1"/>
</dbReference>
<evidence type="ECO:0000313" key="2">
    <source>
        <dbReference type="Proteomes" id="UP001210231"/>
    </source>
</evidence>
<gene>
    <name evidence="1" type="ORF">O3P16_15670</name>
</gene>
<reference evidence="1 2" key="1">
    <citation type="submission" date="2022-12" db="EMBL/GenBank/DDBJ databases">
        <title>Chitinophagaceae gen. sp. nov., a new member of the family Chitinophagaceae, isolated from soil in a chemical factory.</title>
        <authorList>
            <person name="Ke Z."/>
        </authorList>
    </citation>
    <scope>NUCLEOTIDE SEQUENCE [LARGE SCALE GENOMIC DNA]</scope>
    <source>
        <strain evidence="1 2">LY-5</strain>
    </source>
</reference>
<evidence type="ECO:0000313" key="1">
    <source>
        <dbReference type="EMBL" id="MDA3616255.1"/>
    </source>
</evidence>
<dbReference type="EMBL" id="JAQGEF010000026">
    <property type="protein sequence ID" value="MDA3616255.1"/>
    <property type="molecule type" value="Genomic_DNA"/>
</dbReference>
<protein>
    <recommendedName>
        <fullName evidence="3">Acyl-CoA dehydrogenase</fullName>
    </recommendedName>
</protein>
<dbReference type="SUPFAM" id="SSF56645">
    <property type="entry name" value="Acyl-CoA dehydrogenase NM domain-like"/>
    <property type="match status" value="1"/>
</dbReference>